<dbReference type="Pfam" id="PF05071">
    <property type="entry name" value="NDUFA12"/>
    <property type="match status" value="1"/>
</dbReference>
<evidence type="ECO:0000256" key="2">
    <source>
        <dbReference type="RuleBase" id="RU363103"/>
    </source>
</evidence>
<dbReference type="RefSeq" id="XP_064487341.1">
    <property type="nucleotide sequence ID" value="XM_064631271.1"/>
</dbReference>
<keyword evidence="3" id="KW-0830">Ubiquinone</keyword>
<dbReference type="PANTHER" id="PTHR12910">
    <property type="entry name" value="NADH-UBIQUINONE OXIDOREDUCTASE SUBUNIT B17.2"/>
    <property type="match status" value="1"/>
</dbReference>
<comment type="subunit">
    <text evidence="2">Complex I is composed of 45 different subunits.</text>
</comment>
<sequence length="139" mass="16139">MSFVGVDKVQRLFQIIKHNGGVVKSVVKLFRMDDLRMGSLVGTDKLGNKYYEDNRFFYGRNRYVEYADHVFLDYDGSQVPAEWHRWLHYMTDDPPTKVPPVPHKWLAPHTENLTGTSGAYMPYSTVPPKIHSWVPPTKK</sequence>
<dbReference type="GO" id="GO:0045271">
    <property type="term" value="C:respiratory chain complex I"/>
    <property type="evidence" value="ECO:0007669"/>
    <property type="project" value="InterPro"/>
</dbReference>
<dbReference type="PANTHER" id="PTHR12910:SF2">
    <property type="entry name" value="NADH DEHYDROGENASE [UBIQUINONE] 1 ALPHA SUBCOMPLEX SUBUNIT 12"/>
    <property type="match status" value="1"/>
</dbReference>
<organism evidence="3">
    <name type="scientific">Ornithodoros turicata</name>
    <dbReference type="NCBI Taxonomy" id="34597"/>
    <lineage>
        <taxon>Eukaryota</taxon>
        <taxon>Metazoa</taxon>
        <taxon>Ecdysozoa</taxon>
        <taxon>Arthropoda</taxon>
        <taxon>Chelicerata</taxon>
        <taxon>Arachnida</taxon>
        <taxon>Acari</taxon>
        <taxon>Parasitiformes</taxon>
        <taxon>Ixodida</taxon>
        <taxon>Ixodoidea</taxon>
        <taxon>Argasidae</taxon>
        <taxon>Ornithodorinae</taxon>
        <taxon>Ornithodoros</taxon>
    </lineage>
</organism>
<comment type="subcellular location">
    <subcellularLocation>
        <location evidence="2">Mitochondrion inner membrane</location>
        <topology evidence="2">Peripheral membrane protein</topology>
        <orientation evidence="2">Matrix side</orientation>
    </subcellularLocation>
</comment>
<keyword evidence="2" id="KW-0679">Respiratory chain</keyword>
<dbReference type="CTD" id="33443"/>
<name>A0A2R5LGF0_9ACAR</name>
<keyword evidence="2" id="KW-0999">Mitochondrion inner membrane</keyword>
<dbReference type="GO" id="GO:0005743">
    <property type="term" value="C:mitochondrial inner membrane"/>
    <property type="evidence" value="ECO:0007669"/>
    <property type="project" value="UniProtKB-SubCell"/>
</dbReference>
<keyword evidence="2" id="KW-0496">Mitochondrion</keyword>
<dbReference type="InterPro" id="IPR007763">
    <property type="entry name" value="NDUFA12"/>
</dbReference>
<keyword evidence="2" id="KW-0249">Electron transport</keyword>
<dbReference type="GeneID" id="135399529"/>
<comment type="function">
    <text evidence="2">Accessory subunit of the mitochondrial membrane respiratory chain NADH dehydrogenase (Complex I), that is believed not to be involved in catalysis. Complex I functions in the transfer of electrons from NADH to the respiratory chain. The immediate electron acceptor for the enzyme is believed to be ubiquinone.</text>
</comment>
<reference evidence="3" key="1">
    <citation type="submission" date="2018-03" db="EMBL/GenBank/DDBJ databases">
        <title>The relapsing fever spirochete Borrelia turicatae persists in the highly oxidative environment of its soft-bodied tick vector.</title>
        <authorList>
            <person name="Bourret T.J."/>
            <person name="Boyle W.K."/>
            <person name="Valenzuela J.G."/>
            <person name="Oliveira F."/>
            <person name="Lopez J.E."/>
        </authorList>
    </citation>
    <scope>NUCLEOTIDE SEQUENCE</scope>
    <source>
        <strain evidence="3">Kansas strain/isolate</strain>
        <tissue evidence="3">Salivary glands</tissue>
    </source>
</reference>
<keyword evidence="2" id="KW-0813">Transport</keyword>
<dbReference type="KEGG" id="oti:135399529"/>
<dbReference type="GO" id="GO:0006979">
    <property type="term" value="P:response to oxidative stress"/>
    <property type="evidence" value="ECO:0007669"/>
    <property type="project" value="TreeGrafter"/>
</dbReference>
<evidence type="ECO:0000313" key="3">
    <source>
        <dbReference type="EMBL" id="MBY08603.1"/>
    </source>
</evidence>
<protein>
    <recommendedName>
        <fullName evidence="2">NADH dehydrogenase [ubiquinone] 1 alpha subcomplex subunit 12</fullName>
    </recommendedName>
</protein>
<dbReference type="AlphaFoldDB" id="A0A2R5LGF0"/>
<keyword evidence="2" id="KW-0472">Membrane</keyword>
<evidence type="ECO:0000256" key="1">
    <source>
        <dbReference type="ARBA" id="ARBA00007355"/>
    </source>
</evidence>
<accession>A0A2R5LGF0</accession>
<proteinExistence type="inferred from homology"/>
<dbReference type="EMBL" id="GGLE01004477">
    <property type="protein sequence ID" value="MBY08603.1"/>
    <property type="molecule type" value="Transcribed_RNA"/>
</dbReference>
<comment type="similarity">
    <text evidence="1 2">Belongs to the complex I NDUFA12 subunit family.</text>
</comment>